<evidence type="ECO:0000313" key="1">
    <source>
        <dbReference type="EMBL" id="VVC46027.1"/>
    </source>
</evidence>
<reference evidence="1 2" key="1">
    <citation type="submission" date="2019-08" db="EMBL/GenBank/DDBJ databases">
        <authorList>
            <person name="Alioto T."/>
            <person name="Alioto T."/>
            <person name="Gomez Garrido J."/>
        </authorList>
    </citation>
    <scope>NUCLEOTIDE SEQUENCE [LARGE SCALE GENOMIC DNA]</scope>
</reference>
<dbReference type="EMBL" id="CABPRJ010002428">
    <property type="protein sequence ID" value="VVC46027.1"/>
    <property type="molecule type" value="Genomic_DNA"/>
</dbReference>
<accession>A0A5E4NQD5</accession>
<organism evidence="1 2">
    <name type="scientific">Cinara cedri</name>
    <dbReference type="NCBI Taxonomy" id="506608"/>
    <lineage>
        <taxon>Eukaryota</taxon>
        <taxon>Metazoa</taxon>
        <taxon>Ecdysozoa</taxon>
        <taxon>Arthropoda</taxon>
        <taxon>Hexapoda</taxon>
        <taxon>Insecta</taxon>
        <taxon>Pterygota</taxon>
        <taxon>Neoptera</taxon>
        <taxon>Paraneoptera</taxon>
        <taxon>Hemiptera</taxon>
        <taxon>Sternorrhyncha</taxon>
        <taxon>Aphidomorpha</taxon>
        <taxon>Aphidoidea</taxon>
        <taxon>Aphididae</taxon>
        <taxon>Lachninae</taxon>
        <taxon>Cinara</taxon>
    </lineage>
</organism>
<proteinExistence type="predicted"/>
<dbReference type="Proteomes" id="UP000325440">
    <property type="component" value="Unassembled WGS sequence"/>
</dbReference>
<dbReference type="AlphaFoldDB" id="A0A5E4NQD5"/>
<name>A0A5E4NQD5_9HEMI</name>
<keyword evidence="2" id="KW-1185">Reference proteome</keyword>
<evidence type="ECO:0000313" key="2">
    <source>
        <dbReference type="Proteomes" id="UP000325440"/>
    </source>
</evidence>
<protein>
    <submittedName>
        <fullName evidence="1">Uncharacterized protein</fullName>
    </submittedName>
</protein>
<sequence>MSLNLFQFVNPGVMVGRFSFIRGCAPKCSRTGVWSDAGSLRFVAFAVKRLAVVVDICVVVPAPVDLFVTVDVTAIVEMTATVELAETVNVAANVLVAATVVVMNTAT</sequence>
<gene>
    <name evidence="1" type="ORF">CINCED_3A010225</name>
</gene>